<proteinExistence type="predicted"/>
<evidence type="ECO:0000313" key="2">
    <source>
        <dbReference type="Proteomes" id="UP000030649"/>
    </source>
</evidence>
<dbReference type="AlphaFoldDB" id="U1PB42"/>
<reference evidence="1 2" key="1">
    <citation type="journal article" date="2013" name="PLoS ONE">
        <title>Assembly-driven community genomics of a hypersaline microbial ecosystem.</title>
        <authorList>
            <person name="Podell S."/>
            <person name="Ugalde J.A."/>
            <person name="Narasingarao P."/>
            <person name="Banfield J.F."/>
            <person name="Heidelberg K.B."/>
            <person name="Allen E.E."/>
        </authorList>
    </citation>
    <scope>NUCLEOTIDE SEQUENCE [LARGE SCALE GENOMIC DNA]</scope>
    <source>
        <strain evidence="2">J07HQW1</strain>
    </source>
</reference>
<protein>
    <submittedName>
        <fullName evidence="1">Uncharacterized protein</fullName>
    </submittedName>
</protein>
<evidence type="ECO:0000313" key="1">
    <source>
        <dbReference type="EMBL" id="ERG90772.1"/>
    </source>
</evidence>
<accession>U1PB42</accession>
<sequence>MFTLEVAHTVGIRWANHEQRVLTMPTGNPLFVRTGHRFEDAVGHIETDTFRPLISTLNGALHS</sequence>
<name>U1PB42_9EURY</name>
<dbReference type="EMBL" id="KE356560">
    <property type="protein sequence ID" value="ERG90772.1"/>
    <property type="molecule type" value="Genomic_DNA"/>
</dbReference>
<gene>
    <name evidence="1" type="ORF">J07HQW1_00800</name>
</gene>
<dbReference type="Proteomes" id="UP000030649">
    <property type="component" value="Unassembled WGS sequence"/>
</dbReference>
<dbReference type="HOGENOM" id="CLU_2875014_0_0_2"/>
<organism evidence="1 2">
    <name type="scientific">Haloquadratum walsbyi J07HQW1</name>
    <dbReference type="NCBI Taxonomy" id="1238424"/>
    <lineage>
        <taxon>Archaea</taxon>
        <taxon>Methanobacteriati</taxon>
        <taxon>Methanobacteriota</taxon>
        <taxon>Stenosarchaea group</taxon>
        <taxon>Halobacteria</taxon>
        <taxon>Halobacteriales</taxon>
        <taxon>Haloferacaceae</taxon>
        <taxon>Haloquadratum</taxon>
    </lineage>
</organism>